<dbReference type="RefSeq" id="WP_160845191.1">
    <property type="nucleotide sequence ID" value="NZ_WVHT01000006.1"/>
</dbReference>
<gene>
    <name evidence="2" type="ORF">GS399_13580</name>
</gene>
<feature type="chain" id="PRO_5029881321" description="Plasmid transfer protein" evidence="1">
    <location>
        <begin position="23"/>
        <end position="218"/>
    </location>
</feature>
<protein>
    <recommendedName>
        <fullName evidence="4">Plasmid transfer protein</fullName>
    </recommendedName>
</protein>
<proteinExistence type="predicted"/>
<sequence>MKKLIYLSLGLMLLVKMGYAQTNVELIDQLVTESQSEHDRQTTARTNQATVTANEDVNKSQMTTLKTTYRNIQSRLHTLGLVIDAGEIGLEAAPLVNEIVSQQKLIIAQCEGNPILILLAVNSEADLADQATLLTEYCAGLILSIGDVNQMKASDRKMLFSYVISELRRIDGASRGLLNSIINFNNQLHSKSGNPFGSFINQDKSLVDDIMRNAKALK</sequence>
<reference evidence="2 3" key="1">
    <citation type="submission" date="2019-11" db="EMBL/GenBank/DDBJ databases">
        <title>Pedobacter sp. HMF7647 Genome sequencing and assembly.</title>
        <authorList>
            <person name="Kang H."/>
            <person name="Kim H."/>
            <person name="Joh K."/>
        </authorList>
    </citation>
    <scope>NUCLEOTIDE SEQUENCE [LARGE SCALE GENOMIC DNA]</scope>
    <source>
        <strain evidence="2 3">HMF7647</strain>
    </source>
</reference>
<keyword evidence="1" id="KW-0732">Signal</keyword>
<comment type="caution">
    <text evidence="2">The sequence shown here is derived from an EMBL/GenBank/DDBJ whole genome shotgun (WGS) entry which is preliminary data.</text>
</comment>
<organism evidence="2 3">
    <name type="scientific">Hufsiella arboris</name>
    <dbReference type="NCBI Taxonomy" id="2695275"/>
    <lineage>
        <taxon>Bacteria</taxon>
        <taxon>Pseudomonadati</taxon>
        <taxon>Bacteroidota</taxon>
        <taxon>Sphingobacteriia</taxon>
        <taxon>Sphingobacteriales</taxon>
        <taxon>Sphingobacteriaceae</taxon>
        <taxon>Hufsiella</taxon>
    </lineage>
</organism>
<dbReference type="EMBL" id="WVHT01000006">
    <property type="protein sequence ID" value="MXV52007.1"/>
    <property type="molecule type" value="Genomic_DNA"/>
</dbReference>
<dbReference type="Proteomes" id="UP000466586">
    <property type="component" value="Unassembled WGS sequence"/>
</dbReference>
<feature type="signal peptide" evidence="1">
    <location>
        <begin position="1"/>
        <end position="22"/>
    </location>
</feature>
<accession>A0A7K1YBN9</accession>
<evidence type="ECO:0008006" key="4">
    <source>
        <dbReference type="Google" id="ProtNLM"/>
    </source>
</evidence>
<evidence type="ECO:0000313" key="3">
    <source>
        <dbReference type="Proteomes" id="UP000466586"/>
    </source>
</evidence>
<evidence type="ECO:0000256" key="1">
    <source>
        <dbReference type="SAM" id="SignalP"/>
    </source>
</evidence>
<keyword evidence="3" id="KW-1185">Reference proteome</keyword>
<evidence type="ECO:0000313" key="2">
    <source>
        <dbReference type="EMBL" id="MXV52007.1"/>
    </source>
</evidence>
<name>A0A7K1YBN9_9SPHI</name>
<dbReference type="AlphaFoldDB" id="A0A7K1YBN9"/>